<organism evidence="2 3">
    <name type="scientific">Jiella pelagia</name>
    <dbReference type="NCBI Taxonomy" id="2986949"/>
    <lineage>
        <taxon>Bacteria</taxon>
        <taxon>Pseudomonadati</taxon>
        <taxon>Pseudomonadota</taxon>
        <taxon>Alphaproteobacteria</taxon>
        <taxon>Hyphomicrobiales</taxon>
        <taxon>Aurantimonadaceae</taxon>
        <taxon>Jiella</taxon>
    </lineage>
</organism>
<dbReference type="InterPro" id="IPR005297">
    <property type="entry name" value="Lipoprotein_repeat"/>
</dbReference>
<proteinExistence type="predicted"/>
<dbReference type="EMBL" id="CP114030">
    <property type="protein sequence ID" value="WAP71436.1"/>
    <property type="molecule type" value="Genomic_DNA"/>
</dbReference>
<sequence>MSEKEPFGQYLVDDEGKSLYMLETDTQATGSTEAVSVCSGECVEEWPLLTTTGEPEAGDGVDASMLGTIARDDGTMQVTYSGWPLYYYHDDQTSGGTGGQDVHDDWGGWYLLAPSGEPIEGARLSVDRQSTSTPVCFAFISGSTWMVIVLSSISFFSASSIRSQMS</sequence>
<dbReference type="PANTHER" id="PTHR39335">
    <property type="entry name" value="BLL4220 PROTEIN"/>
    <property type="match status" value="1"/>
</dbReference>
<keyword evidence="3" id="KW-1185">Reference proteome</keyword>
<reference evidence="2" key="1">
    <citation type="submission" date="2022-12" db="EMBL/GenBank/DDBJ databases">
        <title>Jiella pelagia sp. nov., isolated from phosphonate enriched culture of Northwest Pacific surface seawater.</title>
        <authorList>
            <person name="Shin D.Y."/>
            <person name="Hwang C.Y."/>
        </authorList>
    </citation>
    <scope>NUCLEOTIDE SEQUENCE</scope>
    <source>
        <strain evidence="2">HL-NP1</strain>
        <plasmid evidence="2">unnamed2</plasmid>
    </source>
</reference>
<evidence type="ECO:0000313" key="3">
    <source>
        <dbReference type="Proteomes" id="UP001164020"/>
    </source>
</evidence>
<protein>
    <recommendedName>
        <fullName evidence="4">Secreted repeat protein with Y-X4-D motif</fullName>
    </recommendedName>
</protein>
<geneLocation type="plasmid" evidence="2 3">
    <name>unnamed2</name>
</geneLocation>
<dbReference type="Proteomes" id="UP001164020">
    <property type="component" value="Plasmid unnamed2"/>
</dbReference>
<evidence type="ECO:0000256" key="1">
    <source>
        <dbReference type="SAM" id="Phobius"/>
    </source>
</evidence>
<keyword evidence="1" id="KW-0472">Membrane</keyword>
<accession>A0ABY7C876</accession>
<name>A0ABY7C876_9HYPH</name>
<keyword evidence="2" id="KW-0614">Plasmid</keyword>
<dbReference type="PANTHER" id="PTHR39335:SF1">
    <property type="entry name" value="BLL4220 PROTEIN"/>
    <property type="match status" value="1"/>
</dbReference>
<evidence type="ECO:0000313" key="2">
    <source>
        <dbReference type="EMBL" id="WAP71436.1"/>
    </source>
</evidence>
<keyword evidence="1" id="KW-0812">Transmembrane</keyword>
<feature type="transmembrane region" description="Helical" evidence="1">
    <location>
        <begin position="137"/>
        <end position="158"/>
    </location>
</feature>
<keyword evidence="1" id="KW-1133">Transmembrane helix</keyword>
<evidence type="ECO:0008006" key="4">
    <source>
        <dbReference type="Google" id="ProtNLM"/>
    </source>
</evidence>
<dbReference type="RefSeq" id="WP_083591535.1">
    <property type="nucleotide sequence ID" value="NZ_CP114030.1"/>
</dbReference>
<dbReference type="Pfam" id="PF03640">
    <property type="entry name" value="Lipoprotein_15"/>
    <property type="match status" value="1"/>
</dbReference>
<gene>
    <name evidence="2" type="ORF">OH818_28565</name>
</gene>